<dbReference type="Proteomes" id="UP000224634">
    <property type="component" value="Unassembled WGS sequence"/>
</dbReference>
<keyword evidence="2" id="KW-1185">Reference proteome</keyword>
<gene>
    <name evidence="1" type="ORF">AJ80_08819</name>
</gene>
<dbReference type="GO" id="GO:0003677">
    <property type="term" value="F:DNA binding"/>
    <property type="evidence" value="ECO:0007669"/>
    <property type="project" value="InterPro"/>
</dbReference>
<sequence>MHTDTPTRNQMEKMLLEQAQANLRQKQCQHRKNLCRKIMELTKRKHAQVYISIELNGQHFILNTDSSGTWPLPEEQITPDDYQASTGTKLRQETIFKKSMEYSDICGANVHTIIYINNRYFTLYTNRKPPPMAEQLAYQYPLPVYLSPEDY</sequence>
<dbReference type="GO" id="GO:0046983">
    <property type="term" value="F:protein dimerization activity"/>
    <property type="evidence" value="ECO:0007669"/>
    <property type="project" value="InterPro"/>
</dbReference>
<evidence type="ECO:0000313" key="1">
    <source>
        <dbReference type="EMBL" id="PGH02607.1"/>
    </source>
</evidence>
<dbReference type="OrthoDB" id="4180621at2759"/>
<evidence type="ECO:0000313" key="2">
    <source>
        <dbReference type="Proteomes" id="UP000224634"/>
    </source>
</evidence>
<dbReference type="InterPro" id="IPR036879">
    <property type="entry name" value="TF_MADSbox_sf"/>
</dbReference>
<dbReference type="AlphaFoldDB" id="A0A2B7X1E0"/>
<proteinExistence type="predicted"/>
<organism evidence="1 2">
    <name type="scientific">Polytolypa hystricis (strain UAMH7299)</name>
    <dbReference type="NCBI Taxonomy" id="1447883"/>
    <lineage>
        <taxon>Eukaryota</taxon>
        <taxon>Fungi</taxon>
        <taxon>Dikarya</taxon>
        <taxon>Ascomycota</taxon>
        <taxon>Pezizomycotina</taxon>
        <taxon>Eurotiomycetes</taxon>
        <taxon>Eurotiomycetidae</taxon>
        <taxon>Onygenales</taxon>
        <taxon>Onygenales incertae sedis</taxon>
        <taxon>Polytolypa</taxon>
    </lineage>
</organism>
<dbReference type="SUPFAM" id="SSF55455">
    <property type="entry name" value="SRF-like"/>
    <property type="match status" value="1"/>
</dbReference>
<name>A0A2B7X1E0_POLH7</name>
<comment type="caution">
    <text evidence="1">The sequence shown here is derived from an EMBL/GenBank/DDBJ whole genome shotgun (WGS) entry which is preliminary data.</text>
</comment>
<dbReference type="GO" id="GO:0045944">
    <property type="term" value="P:positive regulation of transcription by RNA polymerase II"/>
    <property type="evidence" value="ECO:0007669"/>
    <property type="project" value="UniProtKB-ARBA"/>
</dbReference>
<accession>A0A2B7X1E0</accession>
<reference evidence="1 2" key="1">
    <citation type="submission" date="2017-10" db="EMBL/GenBank/DDBJ databases">
        <title>Comparative genomics in systemic dimorphic fungi from Ajellomycetaceae.</title>
        <authorList>
            <person name="Munoz J.F."/>
            <person name="Mcewen J.G."/>
            <person name="Clay O.K."/>
            <person name="Cuomo C.A."/>
        </authorList>
    </citation>
    <scope>NUCLEOTIDE SEQUENCE [LARGE SCALE GENOMIC DNA]</scope>
    <source>
        <strain evidence="1 2">UAMH7299</strain>
    </source>
</reference>
<protein>
    <submittedName>
        <fullName evidence="1">Uncharacterized protein</fullName>
    </submittedName>
</protein>
<dbReference type="EMBL" id="PDNA01000221">
    <property type="protein sequence ID" value="PGH02607.1"/>
    <property type="molecule type" value="Genomic_DNA"/>
</dbReference>